<sequence length="153" mass="16897">MSLRQDSDPVTNALISSGGIVISVHSMLSLGTHEMIDSLGKSEDLVYNISIITRLCNDLGTSAVEKERGDAPSLILCHMREMNASEKEAEEHIKNMISNTWMKINGQCLRSEPPNLLPCSLQLTLRAWCIASMNLAMDSAFKTDRPETISTLF</sequence>
<dbReference type="GO" id="GO:0000287">
    <property type="term" value="F:magnesium ion binding"/>
    <property type="evidence" value="ECO:0007669"/>
    <property type="project" value="InterPro"/>
</dbReference>
<protein>
    <submittedName>
        <fullName evidence="3">Terpene synthase 02</fullName>
    </submittedName>
</protein>
<dbReference type="SUPFAM" id="SSF48576">
    <property type="entry name" value="Terpenoid synthases"/>
    <property type="match status" value="1"/>
</dbReference>
<dbReference type="Pfam" id="PF03936">
    <property type="entry name" value="Terpene_synth_C"/>
    <property type="match status" value="1"/>
</dbReference>
<feature type="domain" description="Terpene synthase metal-binding" evidence="2">
    <location>
        <begin position="10"/>
        <end position="102"/>
    </location>
</feature>
<organism evidence="3 4">
    <name type="scientific">Hibiscus trionum</name>
    <name type="common">Flower of an hour</name>
    <dbReference type="NCBI Taxonomy" id="183268"/>
    <lineage>
        <taxon>Eukaryota</taxon>
        <taxon>Viridiplantae</taxon>
        <taxon>Streptophyta</taxon>
        <taxon>Embryophyta</taxon>
        <taxon>Tracheophyta</taxon>
        <taxon>Spermatophyta</taxon>
        <taxon>Magnoliopsida</taxon>
        <taxon>eudicotyledons</taxon>
        <taxon>Gunneridae</taxon>
        <taxon>Pentapetalae</taxon>
        <taxon>rosids</taxon>
        <taxon>malvids</taxon>
        <taxon>Malvales</taxon>
        <taxon>Malvaceae</taxon>
        <taxon>Malvoideae</taxon>
        <taxon>Hibiscus</taxon>
    </lineage>
</organism>
<evidence type="ECO:0000256" key="1">
    <source>
        <dbReference type="ARBA" id="ARBA00022723"/>
    </source>
</evidence>
<dbReference type="AlphaFoldDB" id="A0A9W7M9M8"/>
<dbReference type="GO" id="GO:0016114">
    <property type="term" value="P:terpenoid biosynthetic process"/>
    <property type="evidence" value="ECO:0007669"/>
    <property type="project" value="InterPro"/>
</dbReference>
<evidence type="ECO:0000259" key="2">
    <source>
        <dbReference type="Pfam" id="PF03936"/>
    </source>
</evidence>
<dbReference type="GO" id="GO:0010333">
    <property type="term" value="F:terpene synthase activity"/>
    <property type="evidence" value="ECO:0007669"/>
    <property type="project" value="InterPro"/>
</dbReference>
<dbReference type="InterPro" id="IPR050148">
    <property type="entry name" value="Terpene_synthase-like"/>
</dbReference>
<dbReference type="InterPro" id="IPR008949">
    <property type="entry name" value="Isoprenoid_synthase_dom_sf"/>
</dbReference>
<name>A0A9W7M9M8_HIBTR</name>
<evidence type="ECO:0000313" key="3">
    <source>
        <dbReference type="EMBL" id="GMI93348.1"/>
    </source>
</evidence>
<keyword evidence="1" id="KW-0479">Metal-binding</keyword>
<evidence type="ECO:0000313" key="4">
    <source>
        <dbReference type="Proteomes" id="UP001165190"/>
    </source>
</evidence>
<keyword evidence="4" id="KW-1185">Reference proteome</keyword>
<dbReference type="Gene3D" id="1.10.600.10">
    <property type="entry name" value="Farnesyl Diphosphate Synthase"/>
    <property type="match status" value="1"/>
</dbReference>
<dbReference type="OrthoDB" id="1936865at2759"/>
<dbReference type="EMBL" id="BSYR01000025">
    <property type="protein sequence ID" value="GMI93348.1"/>
    <property type="molecule type" value="Genomic_DNA"/>
</dbReference>
<dbReference type="InterPro" id="IPR005630">
    <property type="entry name" value="Terpene_synthase_metal-bd"/>
</dbReference>
<comment type="caution">
    <text evidence="3">The sequence shown here is derived from an EMBL/GenBank/DDBJ whole genome shotgun (WGS) entry which is preliminary data.</text>
</comment>
<dbReference type="Proteomes" id="UP001165190">
    <property type="component" value="Unassembled WGS sequence"/>
</dbReference>
<dbReference type="PANTHER" id="PTHR31225">
    <property type="entry name" value="OS04G0344100 PROTEIN-RELATED"/>
    <property type="match status" value="1"/>
</dbReference>
<reference evidence="3" key="1">
    <citation type="submission" date="2023-05" db="EMBL/GenBank/DDBJ databases">
        <title>Genome and transcriptome analyses reveal genes involved in the formation of fine ridges on petal epidermal cells in Hibiscus trionum.</title>
        <authorList>
            <person name="Koshimizu S."/>
            <person name="Masuda S."/>
            <person name="Ishii T."/>
            <person name="Shirasu K."/>
            <person name="Hoshino A."/>
            <person name="Arita M."/>
        </authorList>
    </citation>
    <scope>NUCLEOTIDE SEQUENCE</scope>
    <source>
        <strain evidence="3">Hamamatsu line</strain>
    </source>
</reference>
<proteinExistence type="predicted"/>
<dbReference type="PANTHER" id="PTHR31225:SF94">
    <property type="entry name" value="ALPHA-FARNESENE SYNTHASE"/>
    <property type="match status" value="1"/>
</dbReference>
<gene>
    <name evidence="3" type="ORF">HRI_003004100</name>
</gene>
<accession>A0A9W7M9M8</accession>